<evidence type="ECO:0000256" key="2">
    <source>
        <dbReference type="SAM" id="Phobius"/>
    </source>
</evidence>
<dbReference type="RefSeq" id="WP_380007410.1">
    <property type="nucleotide sequence ID" value="NZ_JADIKI010000019.1"/>
</dbReference>
<accession>A0ABW8ICZ7</accession>
<feature type="transmembrane region" description="Helical" evidence="2">
    <location>
        <begin position="12"/>
        <end position="32"/>
    </location>
</feature>
<feature type="compositionally biased region" description="Pro residues" evidence="1">
    <location>
        <begin position="87"/>
        <end position="104"/>
    </location>
</feature>
<keyword evidence="4" id="KW-1185">Reference proteome</keyword>
<name>A0ABW8ICZ7_9GAMM</name>
<organism evidence="3 4">
    <name type="scientific">Dyella humi</name>
    <dbReference type="NCBI Taxonomy" id="1770547"/>
    <lineage>
        <taxon>Bacteria</taxon>
        <taxon>Pseudomonadati</taxon>
        <taxon>Pseudomonadota</taxon>
        <taxon>Gammaproteobacteria</taxon>
        <taxon>Lysobacterales</taxon>
        <taxon>Rhodanobacteraceae</taxon>
        <taxon>Dyella</taxon>
    </lineage>
</organism>
<dbReference type="NCBIfam" id="TIGR02794">
    <property type="entry name" value="tolA_full"/>
    <property type="match status" value="1"/>
</dbReference>
<evidence type="ECO:0000313" key="4">
    <source>
        <dbReference type="Proteomes" id="UP001620409"/>
    </source>
</evidence>
<dbReference type="EMBL" id="JADIKI010000019">
    <property type="protein sequence ID" value="MFK2853038.1"/>
    <property type="molecule type" value="Genomic_DNA"/>
</dbReference>
<keyword evidence="2" id="KW-0812">Transmembrane</keyword>
<dbReference type="Gene3D" id="3.30.1150.10">
    <property type="match status" value="1"/>
</dbReference>
<evidence type="ECO:0000313" key="3">
    <source>
        <dbReference type="EMBL" id="MFK2853038.1"/>
    </source>
</evidence>
<keyword evidence="2" id="KW-1133">Transmembrane helix</keyword>
<feature type="compositionally biased region" description="Basic and acidic residues" evidence="1">
    <location>
        <begin position="134"/>
        <end position="151"/>
    </location>
</feature>
<dbReference type="Pfam" id="PF13103">
    <property type="entry name" value="TonB_2"/>
    <property type="match status" value="1"/>
</dbReference>
<dbReference type="SUPFAM" id="SSF74653">
    <property type="entry name" value="TolA/TonB C-terminal domain"/>
    <property type="match status" value="1"/>
</dbReference>
<feature type="region of interest" description="Disordered" evidence="1">
    <location>
        <begin position="68"/>
        <end position="121"/>
    </location>
</feature>
<keyword evidence="2" id="KW-0472">Membrane</keyword>
<reference evidence="3 4" key="1">
    <citation type="submission" date="2020-10" db="EMBL/GenBank/DDBJ databases">
        <title>Phylogeny of dyella-like bacteria.</title>
        <authorList>
            <person name="Fu J."/>
        </authorList>
    </citation>
    <scope>NUCLEOTIDE SEQUENCE [LARGE SCALE GENOMIC DNA]</scope>
    <source>
        <strain evidence="3 4">DHG40</strain>
    </source>
</reference>
<gene>
    <name evidence="3" type="primary">tolA</name>
    <name evidence="3" type="ORF">ISP18_00335</name>
</gene>
<dbReference type="Proteomes" id="UP001620409">
    <property type="component" value="Unassembled WGS sequence"/>
</dbReference>
<protein>
    <submittedName>
        <fullName evidence="3">Cell envelope integrity protein TolA</fullName>
    </submittedName>
</protein>
<evidence type="ECO:0000256" key="1">
    <source>
        <dbReference type="SAM" id="MobiDB-lite"/>
    </source>
</evidence>
<dbReference type="InterPro" id="IPR014161">
    <property type="entry name" value="Tol-Pal_TolA"/>
</dbReference>
<proteinExistence type="predicted"/>
<comment type="caution">
    <text evidence="3">The sequence shown here is derived from an EMBL/GenBank/DDBJ whole genome shotgun (WGS) entry which is preliminary data.</text>
</comment>
<sequence>MEDRNPKGTPLAVALSAILHLGIVAFLFLAMLPCTSYEKFLTELHLPNPITCTPPPLQLSGPVIEATLIGNTGAPPPKAEKVKPIPNTVPPPPSVPPPPPPPIEQPKQSQLPPPPEHPDVVDQERVVQEGLQKAEEAKKEQEEKQRQRQAELDAQAAKKKAEQQKVDELFKQLDAASAQTQKAENKAKQAKQQMADLKNAQANGLPDLPNAAQRQTGNNSNSTLLSQYLAAIQNAVTQNWTRPDNMPGVPCVVHIVQSPGGTVLSAKASPNCPYDEAGKRSVENAVLKAQPLPYQGFESVFQRDLNFTFIPQ</sequence>
<feature type="region of interest" description="Disordered" evidence="1">
    <location>
        <begin position="134"/>
        <end position="159"/>
    </location>
</feature>